<evidence type="ECO:0000313" key="4">
    <source>
        <dbReference type="Proteomes" id="UP000295500"/>
    </source>
</evidence>
<feature type="domain" description="Phosphatidic acid phosphatase type 2/haloperoxidase" evidence="2">
    <location>
        <begin position="90"/>
        <end position="205"/>
    </location>
</feature>
<dbReference type="Pfam" id="PF01569">
    <property type="entry name" value="PAP2"/>
    <property type="match status" value="1"/>
</dbReference>
<dbReference type="InterPro" id="IPR000326">
    <property type="entry name" value="PAP2/HPO"/>
</dbReference>
<dbReference type="EMBL" id="SNXO01000005">
    <property type="protein sequence ID" value="TDP58994.1"/>
    <property type="molecule type" value="Genomic_DNA"/>
</dbReference>
<feature type="transmembrane region" description="Helical" evidence="1">
    <location>
        <begin position="129"/>
        <end position="151"/>
    </location>
</feature>
<feature type="transmembrane region" description="Helical" evidence="1">
    <location>
        <begin position="163"/>
        <end position="187"/>
    </location>
</feature>
<gene>
    <name evidence="3" type="ORF">EV211_10564</name>
</gene>
<evidence type="ECO:0000256" key="1">
    <source>
        <dbReference type="SAM" id="Phobius"/>
    </source>
</evidence>
<keyword evidence="1" id="KW-1133">Transmembrane helix</keyword>
<feature type="transmembrane region" description="Helical" evidence="1">
    <location>
        <begin position="65"/>
        <end position="84"/>
    </location>
</feature>
<organism evidence="3 4">
    <name type="scientific">Aminicella lysinilytica</name>
    <dbReference type="NCBI Taxonomy" id="433323"/>
    <lineage>
        <taxon>Bacteria</taxon>
        <taxon>Bacillati</taxon>
        <taxon>Bacillota</taxon>
        <taxon>Clostridia</taxon>
        <taxon>Peptostreptococcales</taxon>
        <taxon>Anaerovoracaceae</taxon>
        <taxon>Aminicella</taxon>
    </lineage>
</organism>
<feature type="transmembrane region" description="Helical" evidence="1">
    <location>
        <begin position="91"/>
        <end position="109"/>
    </location>
</feature>
<evidence type="ECO:0000259" key="2">
    <source>
        <dbReference type="SMART" id="SM00014"/>
    </source>
</evidence>
<dbReference type="Gene3D" id="1.20.144.10">
    <property type="entry name" value="Phosphatidic acid phosphatase type 2/haloperoxidase"/>
    <property type="match status" value="1"/>
</dbReference>
<dbReference type="PANTHER" id="PTHR14969:SF13">
    <property type="entry name" value="AT30094P"/>
    <property type="match status" value="1"/>
</dbReference>
<dbReference type="InterPro" id="IPR036938">
    <property type="entry name" value="PAP2/HPO_sf"/>
</dbReference>
<proteinExistence type="predicted"/>
<dbReference type="OrthoDB" id="9789113at2"/>
<comment type="caution">
    <text evidence="3">The sequence shown here is derived from an EMBL/GenBank/DDBJ whole genome shotgun (WGS) entry which is preliminary data.</text>
</comment>
<sequence>MEQQLNLNNKSNYTPRFIIALAGLLVFCFVAFCVMTQRTEAFDTAVDYFAYGTRAAWTKAILVPITYAGNWQFIVAVTALLIILPQTRKTIGLPMGATALVSVVVYKMLKLSFARPRPDLDLRLIWAGGYSFPSGHSMNGLVCYGVLIFLIRRSCRNKKTANWLTALLTLLILLIGWSRIFCGVHYVTDVIGGFSVGMAVLMVATILIDRFYLKEKR</sequence>
<dbReference type="RefSeq" id="WP_133527818.1">
    <property type="nucleotide sequence ID" value="NZ_SNXO01000005.1"/>
</dbReference>
<reference evidence="3 4" key="1">
    <citation type="submission" date="2019-03" db="EMBL/GenBank/DDBJ databases">
        <title>Genomic Encyclopedia of Type Strains, Phase IV (KMG-IV): sequencing the most valuable type-strain genomes for metagenomic binning, comparative biology and taxonomic classification.</title>
        <authorList>
            <person name="Goeker M."/>
        </authorList>
    </citation>
    <scope>NUCLEOTIDE SEQUENCE [LARGE SCALE GENOMIC DNA]</scope>
    <source>
        <strain evidence="3 4">DSM 28287</strain>
    </source>
</reference>
<keyword evidence="1" id="KW-0472">Membrane</keyword>
<keyword evidence="1" id="KW-0812">Transmembrane</keyword>
<protein>
    <submittedName>
        <fullName evidence="3">Undecaprenyl-diphosphatase</fullName>
    </submittedName>
</protein>
<dbReference type="SUPFAM" id="SSF48317">
    <property type="entry name" value="Acid phosphatase/Vanadium-dependent haloperoxidase"/>
    <property type="match status" value="1"/>
</dbReference>
<evidence type="ECO:0000313" key="3">
    <source>
        <dbReference type="EMBL" id="TDP58994.1"/>
    </source>
</evidence>
<keyword evidence="4" id="KW-1185">Reference proteome</keyword>
<dbReference type="CDD" id="cd03392">
    <property type="entry name" value="PAP2_like_2"/>
    <property type="match status" value="1"/>
</dbReference>
<dbReference type="AlphaFoldDB" id="A0A4R6Q8S6"/>
<name>A0A4R6Q8S6_9FIRM</name>
<dbReference type="PANTHER" id="PTHR14969">
    <property type="entry name" value="SPHINGOSINE-1-PHOSPHATE PHOSPHOHYDROLASE"/>
    <property type="match status" value="1"/>
</dbReference>
<feature type="transmembrane region" description="Helical" evidence="1">
    <location>
        <begin position="193"/>
        <end position="213"/>
    </location>
</feature>
<dbReference type="SMART" id="SM00014">
    <property type="entry name" value="acidPPc"/>
    <property type="match status" value="1"/>
</dbReference>
<dbReference type="Proteomes" id="UP000295500">
    <property type="component" value="Unassembled WGS sequence"/>
</dbReference>
<accession>A0A4R6Q8S6</accession>